<comment type="caution">
    <text evidence="2">The sequence shown here is derived from an EMBL/GenBank/DDBJ whole genome shotgun (WGS) entry which is preliminary data.</text>
</comment>
<protein>
    <submittedName>
        <fullName evidence="2">Uncharacterized protein (DUF58 family)</fullName>
    </submittedName>
</protein>
<keyword evidence="1" id="KW-0812">Transmembrane</keyword>
<feature type="transmembrane region" description="Helical" evidence="1">
    <location>
        <begin position="77"/>
        <end position="99"/>
    </location>
</feature>
<keyword evidence="1" id="KW-0472">Membrane</keyword>
<name>A0AA89PG16_9GAMM</name>
<accession>A0AA89PG16</accession>
<proteinExistence type="predicted"/>
<dbReference type="Proteomes" id="UP000563601">
    <property type="component" value="Unassembled WGS sequence"/>
</dbReference>
<dbReference type="PANTHER" id="PTHR34351:SF1">
    <property type="entry name" value="SLR1927 PROTEIN"/>
    <property type="match status" value="1"/>
</dbReference>
<dbReference type="AlphaFoldDB" id="A0AA89PG16"/>
<dbReference type="RefSeq" id="WP_311736325.1">
    <property type="nucleotide sequence ID" value="NZ_JACHHR010000001.1"/>
</dbReference>
<feature type="transmembrane region" description="Helical" evidence="1">
    <location>
        <begin position="49"/>
        <end position="71"/>
    </location>
</feature>
<sequence>MSVQPFNSNTGSARVHQTGAGPMFRARWLRWLDRRLPPARSVTLNHRKLFVLPTAAGAGLLLVIFLLWLLGTNYENNLVLALAFLLVGLLVILPVHTFANLSGLRLQLLDTYPAFAGDYGQAKLALSKTGKRNHERIQLVWPPEEGVLTDVLTDGEAREVRLALPLLQRGRIKAPRIHVQSRFPLGLFRCWSWVDLDAEFLVYPQPRSAGPLPYGASAGEGDQQQSFSGGGDDFAGLKTYQPGDSLRHVAWKQYAGGRDLYSKEYASGSDTRLWLDWDLLAGRDVETRLSNLCAWVLDAERAQVPYGIRIPGQTIAPGLGPAHRQTVLSLLALFPVQGVAEPIPSVEGVAG</sequence>
<evidence type="ECO:0000256" key="1">
    <source>
        <dbReference type="SAM" id="Phobius"/>
    </source>
</evidence>
<keyword evidence="1" id="KW-1133">Transmembrane helix</keyword>
<evidence type="ECO:0000313" key="2">
    <source>
        <dbReference type="EMBL" id="MBB5209853.1"/>
    </source>
</evidence>
<gene>
    <name evidence="2" type="ORF">HNQ53_000041</name>
</gene>
<organism evidence="2 3">
    <name type="scientific">Microbulbifer hydrolyticus</name>
    <dbReference type="NCBI Taxonomy" id="48074"/>
    <lineage>
        <taxon>Bacteria</taxon>
        <taxon>Pseudomonadati</taxon>
        <taxon>Pseudomonadota</taxon>
        <taxon>Gammaproteobacteria</taxon>
        <taxon>Cellvibrionales</taxon>
        <taxon>Microbulbiferaceae</taxon>
        <taxon>Microbulbifer</taxon>
    </lineage>
</organism>
<evidence type="ECO:0000313" key="3">
    <source>
        <dbReference type="Proteomes" id="UP000563601"/>
    </source>
</evidence>
<dbReference type="EMBL" id="JACHHR010000001">
    <property type="protein sequence ID" value="MBB5209853.1"/>
    <property type="molecule type" value="Genomic_DNA"/>
</dbReference>
<reference evidence="2 3" key="1">
    <citation type="submission" date="2020-08" db="EMBL/GenBank/DDBJ databases">
        <title>Genomic Encyclopedia of Type Strains, Phase IV (KMG-IV): sequencing the most valuable type-strain genomes for metagenomic binning, comparative biology and taxonomic classification.</title>
        <authorList>
            <person name="Goeker M."/>
        </authorList>
    </citation>
    <scope>NUCLEOTIDE SEQUENCE [LARGE SCALE GENOMIC DNA]</scope>
    <source>
        <strain evidence="2 3">DSM 11525</strain>
    </source>
</reference>
<dbReference type="PANTHER" id="PTHR34351">
    <property type="entry name" value="SLR1927 PROTEIN-RELATED"/>
    <property type="match status" value="1"/>
</dbReference>